<organism evidence="4 5">
    <name type="scientific">Abeliophyllum distichum</name>
    <dbReference type="NCBI Taxonomy" id="126358"/>
    <lineage>
        <taxon>Eukaryota</taxon>
        <taxon>Viridiplantae</taxon>
        <taxon>Streptophyta</taxon>
        <taxon>Embryophyta</taxon>
        <taxon>Tracheophyta</taxon>
        <taxon>Spermatophyta</taxon>
        <taxon>Magnoliopsida</taxon>
        <taxon>eudicotyledons</taxon>
        <taxon>Gunneridae</taxon>
        <taxon>Pentapetalae</taxon>
        <taxon>asterids</taxon>
        <taxon>lamiids</taxon>
        <taxon>Lamiales</taxon>
        <taxon>Oleaceae</taxon>
        <taxon>Forsythieae</taxon>
        <taxon>Abeliophyllum</taxon>
    </lineage>
</organism>
<evidence type="ECO:0000256" key="1">
    <source>
        <dbReference type="PROSITE-ProRule" id="PRU00042"/>
    </source>
</evidence>
<dbReference type="SUPFAM" id="SSF57667">
    <property type="entry name" value="beta-beta-alpha zinc fingers"/>
    <property type="match status" value="2"/>
</dbReference>
<gene>
    <name evidence="4" type="ORF">Adt_03879</name>
</gene>
<dbReference type="AlphaFoldDB" id="A0ABD1W076"/>
<feature type="domain" description="C2H2-type" evidence="3">
    <location>
        <begin position="99"/>
        <end position="126"/>
    </location>
</feature>
<feature type="region of interest" description="Disordered" evidence="2">
    <location>
        <begin position="422"/>
        <end position="470"/>
    </location>
</feature>
<keyword evidence="1" id="KW-0479">Metal-binding</keyword>
<dbReference type="InterPro" id="IPR036236">
    <property type="entry name" value="Znf_C2H2_sf"/>
</dbReference>
<keyword evidence="1" id="KW-0863">Zinc-finger</keyword>
<feature type="domain" description="C2H2-type" evidence="3">
    <location>
        <begin position="9"/>
        <end position="31"/>
    </location>
</feature>
<evidence type="ECO:0000313" key="4">
    <source>
        <dbReference type="EMBL" id="KAL2542901.1"/>
    </source>
</evidence>
<accession>A0ABD1W076</accession>
<evidence type="ECO:0000259" key="3">
    <source>
        <dbReference type="PROSITE" id="PS50157"/>
    </source>
</evidence>
<reference evidence="5" key="1">
    <citation type="submission" date="2024-07" db="EMBL/GenBank/DDBJ databases">
        <title>Two chromosome-level genome assemblies of Korean endemic species Abeliophyllum distichum and Forsythia ovata (Oleaceae).</title>
        <authorList>
            <person name="Jang H."/>
        </authorList>
    </citation>
    <scope>NUCLEOTIDE SEQUENCE [LARGE SCALE GENOMIC DNA]</scope>
</reference>
<proteinExistence type="predicted"/>
<dbReference type="Proteomes" id="UP001604336">
    <property type="component" value="Unassembled WGS sequence"/>
</dbReference>
<evidence type="ECO:0000313" key="5">
    <source>
        <dbReference type="Proteomes" id="UP001604336"/>
    </source>
</evidence>
<sequence>MEVDQELRFVCKLCNKRYPCGKSLGGHMRSHVIGNSAESEEKVEANMKKMVFLNGAGKNFMKDSKVVEFGNGQSSYGLRENPKKTWRAVDSTFPLPPEKVCKQCGKGFQSMKALCGHMACHSERERGLKDDHSWTSENPKMVMDSHSDTEVEDRRLRTRSAKSKRYENVVVKSSSFSLANGSSISEVNEQEQEEIALCLMMLSRDSLNKGGVNSVVESSDNNSVVLETKSSSIDMKICRKLCLDYVNNRDETPHMKKIGDRKSKAIALDDDIAQIENSDSGYFLDECAKVDSDVSVDGFYRNSSFNESKKLSMSVGVRGEESATEFRKNLYGVECYKTELGKDLTKENGYGMTSNSTRIESRKRKNISLGRRMENGSSEVHNKAQTRSKYECLNCKKTFNSYQALGGHRPCHKKSNVRSEFRSESQYETGENSLDDNAHDSRTARKHGESVGNKKPVAKNSSNGADKKVMPKKNKVHVCPFCHKVYKNGQALGGHKRSHFIGGHWENNNRTREIKPELPNLLDLNLPAPEEDEDDTPPILSR</sequence>
<feature type="region of interest" description="Disordered" evidence="2">
    <location>
        <begin position="129"/>
        <end position="151"/>
    </location>
</feature>
<feature type="compositionally biased region" description="Basic and acidic residues" evidence="2">
    <location>
        <begin position="436"/>
        <end position="449"/>
    </location>
</feature>
<keyword evidence="5" id="KW-1185">Reference proteome</keyword>
<comment type="caution">
    <text evidence="4">The sequence shown here is derived from an EMBL/GenBank/DDBJ whole genome shotgun (WGS) entry which is preliminary data.</text>
</comment>
<dbReference type="EMBL" id="JBFOLK010000001">
    <property type="protein sequence ID" value="KAL2542901.1"/>
    <property type="molecule type" value="Genomic_DNA"/>
</dbReference>
<dbReference type="PROSITE" id="PS50157">
    <property type="entry name" value="ZINC_FINGER_C2H2_2"/>
    <property type="match status" value="3"/>
</dbReference>
<dbReference type="PROSITE" id="PS00028">
    <property type="entry name" value="ZINC_FINGER_C2H2_1"/>
    <property type="match status" value="4"/>
</dbReference>
<name>A0ABD1W076_9LAMI</name>
<dbReference type="Gene3D" id="3.30.160.60">
    <property type="entry name" value="Classic Zinc Finger"/>
    <property type="match status" value="1"/>
</dbReference>
<keyword evidence="1" id="KW-0862">Zinc</keyword>
<dbReference type="PANTHER" id="PTHR46869:SF1">
    <property type="entry name" value="C2H2-LIKE ZINC FINGER PROTEIN"/>
    <property type="match status" value="1"/>
</dbReference>
<protein>
    <submittedName>
        <fullName evidence="4">C2H2-like zinc finger protein</fullName>
    </submittedName>
</protein>
<dbReference type="GO" id="GO:0008270">
    <property type="term" value="F:zinc ion binding"/>
    <property type="evidence" value="ECO:0007669"/>
    <property type="project" value="UniProtKB-KW"/>
</dbReference>
<evidence type="ECO:0000256" key="2">
    <source>
        <dbReference type="SAM" id="MobiDB-lite"/>
    </source>
</evidence>
<dbReference type="InterPro" id="IPR013087">
    <property type="entry name" value="Znf_C2H2_type"/>
</dbReference>
<dbReference type="SMART" id="SM00355">
    <property type="entry name" value="ZnF_C2H2"/>
    <property type="match status" value="4"/>
</dbReference>
<dbReference type="Pfam" id="PF13912">
    <property type="entry name" value="zf-C2H2_6"/>
    <property type="match status" value="4"/>
</dbReference>
<feature type="domain" description="C2H2-type" evidence="3">
    <location>
        <begin position="390"/>
        <end position="417"/>
    </location>
</feature>
<feature type="region of interest" description="Disordered" evidence="2">
    <location>
        <begin position="520"/>
        <end position="542"/>
    </location>
</feature>
<dbReference type="PANTHER" id="PTHR46869">
    <property type="entry name" value="C2H2-LIKE ZINC FINGER PROTEIN"/>
    <property type="match status" value="1"/>
</dbReference>